<dbReference type="InterPro" id="IPR013097">
    <property type="entry name" value="Dabb"/>
</dbReference>
<dbReference type="PATRIC" id="fig|1194972.3.peg.5132"/>
<accession>K0UEG4</accession>
<dbReference type="SMART" id="SM00886">
    <property type="entry name" value="Dabb"/>
    <property type="match status" value="1"/>
</dbReference>
<dbReference type="Proteomes" id="UP000006072">
    <property type="component" value="Unassembled WGS sequence"/>
</dbReference>
<keyword evidence="3" id="KW-1185">Reference proteome</keyword>
<protein>
    <submittedName>
        <fullName evidence="2">Stress responsive alpha-beta barrel domain-containing protein</fullName>
    </submittedName>
</protein>
<dbReference type="HOGENOM" id="CLU_088561_0_0_11"/>
<sequence>MYNVTRLIDVAETERHRVQEALQELAEQCGASRHLVAPTLPGSRNGGDLLLHLRFDDARNWSAVADRFDEALHDPAVTRVNGVGYHGLPQTISDRAPGTVYRTLLLRVAPGTGADTLSRFEADLKSLPGFVSTISAWQLSRPDHTIGVSEWTHVFEQEFTDADGIMGAYLMHPIHWAVVDQWFDPECPNAIVRERVCHSFCLDSTWVLR</sequence>
<dbReference type="Pfam" id="PF07876">
    <property type="entry name" value="Dabb"/>
    <property type="match status" value="1"/>
</dbReference>
<comment type="caution">
    <text evidence="2">The sequence shown here is derived from an EMBL/GenBank/DDBJ whole genome shotgun (WGS) entry which is preliminary data.</text>
</comment>
<reference evidence="2 3" key="1">
    <citation type="journal article" date="2012" name="J. Bacteriol.">
        <title>Complete Genome Sequence of Mycobacterium vaccae Type Strain ATCC 25954.</title>
        <authorList>
            <person name="Ho Y.S."/>
            <person name="Adroub S.A."/>
            <person name="Abadi M."/>
            <person name="Al Alwan B."/>
            <person name="Alkhateeb R."/>
            <person name="Gao G."/>
            <person name="Ragab A."/>
            <person name="Ali S."/>
            <person name="van Soolingen D."/>
            <person name="Bitter W."/>
            <person name="Pain A."/>
            <person name="Abdallah A.M."/>
        </authorList>
    </citation>
    <scope>NUCLEOTIDE SEQUENCE [LARGE SCALE GENOMIC DNA]</scope>
    <source>
        <strain evidence="2 3">ATCC 25954</strain>
    </source>
</reference>
<dbReference type="Gene3D" id="3.30.70.100">
    <property type="match status" value="1"/>
</dbReference>
<evidence type="ECO:0000259" key="1">
    <source>
        <dbReference type="PROSITE" id="PS51502"/>
    </source>
</evidence>
<gene>
    <name evidence="2" type="ORF">MVAC_25775</name>
</gene>
<dbReference type="EMBL" id="ALQA01000084">
    <property type="protein sequence ID" value="EJZ05281.1"/>
    <property type="molecule type" value="Genomic_DNA"/>
</dbReference>
<dbReference type="AlphaFoldDB" id="K0UEG4"/>
<dbReference type="SUPFAM" id="SSF54909">
    <property type="entry name" value="Dimeric alpha+beta barrel"/>
    <property type="match status" value="1"/>
</dbReference>
<dbReference type="PROSITE" id="PS51502">
    <property type="entry name" value="S_R_A_B_BARREL"/>
    <property type="match status" value="1"/>
</dbReference>
<name>K0UEG4_MYCVA</name>
<evidence type="ECO:0000313" key="3">
    <source>
        <dbReference type="Proteomes" id="UP000006072"/>
    </source>
</evidence>
<dbReference type="InterPro" id="IPR011008">
    <property type="entry name" value="Dimeric_a/b-barrel"/>
</dbReference>
<evidence type="ECO:0000313" key="2">
    <source>
        <dbReference type="EMBL" id="EJZ05281.1"/>
    </source>
</evidence>
<proteinExistence type="predicted"/>
<feature type="domain" description="Stress-response A/B barrel" evidence="1">
    <location>
        <begin position="100"/>
        <end position="195"/>
    </location>
</feature>
<dbReference type="RefSeq" id="WP_003929037.1">
    <property type="nucleotide sequence ID" value="NZ_JH814684.1"/>
</dbReference>
<dbReference type="eggNOG" id="ENOG50338BS">
    <property type="taxonomic scope" value="Bacteria"/>
</dbReference>
<organism evidence="2 3">
    <name type="scientific">Mycolicibacterium vaccae ATCC 25954</name>
    <dbReference type="NCBI Taxonomy" id="1194972"/>
    <lineage>
        <taxon>Bacteria</taxon>
        <taxon>Bacillati</taxon>
        <taxon>Actinomycetota</taxon>
        <taxon>Actinomycetes</taxon>
        <taxon>Mycobacteriales</taxon>
        <taxon>Mycobacteriaceae</taxon>
        <taxon>Mycolicibacterium</taxon>
    </lineage>
</organism>